<evidence type="ECO:0000256" key="1">
    <source>
        <dbReference type="SAM" id="MobiDB-lite"/>
    </source>
</evidence>
<evidence type="ECO:0000259" key="2">
    <source>
        <dbReference type="PROSITE" id="PS51186"/>
    </source>
</evidence>
<feature type="domain" description="N-acetyltransferase" evidence="2">
    <location>
        <begin position="6"/>
        <end position="162"/>
    </location>
</feature>
<evidence type="ECO:0000313" key="3">
    <source>
        <dbReference type="EMBL" id="MBB4921177.1"/>
    </source>
</evidence>
<dbReference type="Proteomes" id="UP000540506">
    <property type="component" value="Unassembled WGS sequence"/>
</dbReference>
<dbReference type="PROSITE" id="PS51186">
    <property type="entry name" value="GNAT"/>
    <property type="match status" value="1"/>
</dbReference>
<dbReference type="InterPro" id="IPR016181">
    <property type="entry name" value="Acyl_CoA_acyltransferase"/>
</dbReference>
<gene>
    <name evidence="3" type="ORF">FHR34_000170</name>
</gene>
<dbReference type="InterPro" id="IPR000182">
    <property type="entry name" value="GNAT_dom"/>
</dbReference>
<evidence type="ECO:0000313" key="4">
    <source>
        <dbReference type="Proteomes" id="UP000540506"/>
    </source>
</evidence>
<accession>A0A7W7VSI1</accession>
<proteinExistence type="predicted"/>
<dbReference type="SUPFAM" id="SSF55729">
    <property type="entry name" value="Acyl-CoA N-acyltransferases (Nat)"/>
    <property type="match status" value="1"/>
</dbReference>
<organism evidence="3 4">
    <name type="scientific">Kitasatospora kifunensis</name>
    <name type="common">Streptomyces kifunensis</name>
    <dbReference type="NCBI Taxonomy" id="58351"/>
    <lineage>
        <taxon>Bacteria</taxon>
        <taxon>Bacillati</taxon>
        <taxon>Actinomycetota</taxon>
        <taxon>Actinomycetes</taxon>
        <taxon>Kitasatosporales</taxon>
        <taxon>Streptomycetaceae</taxon>
        <taxon>Kitasatospora</taxon>
    </lineage>
</organism>
<dbReference type="GO" id="GO:0016747">
    <property type="term" value="F:acyltransferase activity, transferring groups other than amino-acyl groups"/>
    <property type="evidence" value="ECO:0007669"/>
    <property type="project" value="InterPro"/>
</dbReference>
<dbReference type="AlphaFoldDB" id="A0A7W7VSI1"/>
<feature type="compositionally biased region" description="Low complexity" evidence="1">
    <location>
        <begin position="169"/>
        <end position="200"/>
    </location>
</feature>
<sequence>MDLELIAVTAEDRLVLANLMQLYLHDFSELEATELTELSAQGTFDYPWLDSYFTRPTREAYLIRVGGRLAGFALARCDIEGDEGAWNLSEFFVARGHRRRGVAAAAARLLFQRHPGTWTLSYLHHNGPAARLWPALAAEVAGGAVHRVEQHPPAVSAAKSRLRFKVPADSADSVDSADCADSAAGSQTSSSSAASQNGSTPRVPKPPKPMRIHRAQ</sequence>
<protein>
    <submittedName>
        <fullName evidence="3">Putative acetyltransferase</fullName>
    </submittedName>
</protein>
<comment type="caution">
    <text evidence="3">The sequence shown here is derived from an EMBL/GenBank/DDBJ whole genome shotgun (WGS) entry which is preliminary data.</text>
</comment>
<dbReference type="EMBL" id="JACHJV010000001">
    <property type="protein sequence ID" value="MBB4921177.1"/>
    <property type="molecule type" value="Genomic_DNA"/>
</dbReference>
<dbReference type="Gene3D" id="3.40.630.30">
    <property type="match status" value="1"/>
</dbReference>
<keyword evidence="4" id="KW-1185">Reference proteome</keyword>
<reference evidence="3 4" key="1">
    <citation type="submission" date="2020-08" db="EMBL/GenBank/DDBJ databases">
        <title>Sequencing the genomes of 1000 actinobacteria strains.</title>
        <authorList>
            <person name="Klenk H.-P."/>
        </authorList>
    </citation>
    <scope>NUCLEOTIDE SEQUENCE [LARGE SCALE GENOMIC DNA]</scope>
    <source>
        <strain evidence="3 4">DSM 41654</strain>
    </source>
</reference>
<dbReference type="RefSeq" id="WP_184933549.1">
    <property type="nucleotide sequence ID" value="NZ_JACHJV010000001.1"/>
</dbReference>
<keyword evidence="3" id="KW-0808">Transferase</keyword>
<dbReference type="Pfam" id="PF00583">
    <property type="entry name" value="Acetyltransf_1"/>
    <property type="match status" value="1"/>
</dbReference>
<feature type="region of interest" description="Disordered" evidence="1">
    <location>
        <begin position="169"/>
        <end position="216"/>
    </location>
</feature>
<name>A0A7W7VSI1_KITKI</name>